<dbReference type="Proteomes" id="UP000308600">
    <property type="component" value="Unassembled WGS sequence"/>
</dbReference>
<keyword evidence="2" id="KW-1185">Reference proteome</keyword>
<gene>
    <name evidence="1" type="ORF">BDN72DRAFT_957431</name>
</gene>
<reference evidence="1 2" key="1">
    <citation type="journal article" date="2019" name="Nat. Ecol. Evol.">
        <title>Megaphylogeny resolves global patterns of mushroom evolution.</title>
        <authorList>
            <person name="Varga T."/>
            <person name="Krizsan K."/>
            <person name="Foldi C."/>
            <person name="Dima B."/>
            <person name="Sanchez-Garcia M."/>
            <person name="Sanchez-Ramirez S."/>
            <person name="Szollosi G.J."/>
            <person name="Szarkandi J.G."/>
            <person name="Papp V."/>
            <person name="Albert L."/>
            <person name="Andreopoulos W."/>
            <person name="Angelini C."/>
            <person name="Antonin V."/>
            <person name="Barry K.W."/>
            <person name="Bougher N.L."/>
            <person name="Buchanan P."/>
            <person name="Buyck B."/>
            <person name="Bense V."/>
            <person name="Catcheside P."/>
            <person name="Chovatia M."/>
            <person name="Cooper J."/>
            <person name="Damon W."/>
            <person name="Desjardin D."/>
            <person name="Finy P."/>
            <person name="Geml J."/>
            <person name="Haridas S."/>
            <person name="Hughes K."/>
            <person name="Justo A."/>
            <person name="Karasinski D."/>
            <person name="Kautmanova I."/>
            <person name="Kiss B."/>
            <person name="Kocsube S."/>
            <person name="Kotiranta H."/>
            <person name="LaButti K.M."/>
            <person name="Lechner B.E."/>
            <person name="Liimatainen K."/>
            <person name="Lipzen A."/>
            <person name="Lukacs Z."/>
            <person name="Mihaltcheva S."/>
            <person name="Morgado L.N."/>
            <person name="Niskanen T."/>
            <person name="Noordeloos M.E."/>
            <person name="Ohm R.A."/>
            <person name="Ortiz-Santana B."/>
            <person name="Ovrebo C."/>
            <person name="Racz N."/>
            <person name="Riley R."/>
            <person name="Savchenko A."/>
            <person name="Shiryaev A."/>
            <person name="Soop K."/>
            <person name="Spirin V."/>
            <person name="Szebenyi C."/>
            <person name="Tomsovsky M."/>
            <person name="Tulloss R.E."/>
            <person name="Uehling J."/>
            <person name="Grigoriev I.V."/>
            <person name="Vagvolgyi C."/>
            <person name="Papp T."/>
            <person name="Martin F.M."/>
            <person name="Miettinen O."/>
            <person name="Hibbett D.S."/>
            <person name="Nagy L.G."/>
        </authorList>
    </citation>
    <scope>NUCLEOTIDE SEQUENCE [LARGE SCALE GENOMIC DNA]</scope>
    <source>
        <strain evidence="1 2">NL-1719</strain>
    </source>
</reference>
<name>A0ACD3B2K4_9AGAR</name>
<protein>
    <submittedName>
        <fullName evidence="1">Uncharacterized protein</fullName>
    </submittedName>
</protein>
<accession>A0ACD3B2K4</accession>
<sequence>MNSQQNIECILSLVEQFPIASSAPKPVDSVDWEKHRIDTAITKLENVLSILKRKSNTLSFINRLSSDILLYIFTYVQTSRDPGEEIYDPTYIFNDVPVALTKPIIWIRSITHVCSQWRDIALSYPVLWTTIQSCSGAWKQEVLTRSRSAPLSIVCQAWIDSTGLRKVGNTSPSHAQGLKQILEHHIHRAKTLELYLPRTWCGRFVSAHLPKVTDTLETCIIWVGKAPGSDGIDTIALPFQFLQNCAASLRHLELRDCIFDSSESLHETIHLPRLSTLAIHGQDSERVVEVFRAISIPDTCAIVLDCWVRQDDAFALGPVIRQIWEAKSKAGNPLLRMDVANWDNIDTIMVKSKGDNHDGELTLTLRCWMMDLSPGFLGQLWASFPLATVSSLGFVLDANPDWPSLAQQCPNLRVLVVHNGGIDELFQTLDNAHTDASGLTPEDAAGKPPFVKLERIVFRGTMFSKERGQRFVDCLQRRSDLGLPIRDVSFYSHCTHHWLLDKIKVEGELRYDGCESDPEDWEGQEEDEAEEEYVH</sequence>
<evidence type="ECO:0000313" key="1">
    <source>
        <dbReference type="EMBL" id="TFK72268.1"/>
    </source>
</evidence>
<proteinExistence type="predicted"/>
<dbReference type="EMBL" id="ML208287">
    <property type="protein sequence ID" value="TFK72268.1"/>
    <property type="molecule type" value="Genomic_DNA"/>
</dbReference>
<evidence type="ECO:0000313" key="2">
    <source>
        <dbReference type="Proteomes" id="UP000308600"/>
    </source>
</evidence>
<organism evidence="1 2">
    <name type="scientific">Pluteus cervinus</name>
    <dbReference type="NCBI Taxonomy" id="181527"/>
    <lineage>
        <taxon>Eukaryota</taxon>
        <taxon>Fungi</taxon>
        <taxon>Dikarya</taxon>
        <taxon>Basidiomycota</taxon>
        <taxon>Agaricomycotina</taxon>
        <taxon>Agaricomycetes</taxon>
        <taxon>Agaricomycetidae</taxon>
        <taxon>Agaricales</taxon>
        <taxon>Pluteineae</taxon>
        <taxon>Pluteaceae</taxon>
        <taxon>Pluteus</taxon>
    </lineage>
</organism>